<evidence type="ECO:0000313" key="1">
    <source>
        <dbReference type="EMBL" id="GAA1928454.1"/>
    </source>
</evidence>
<sequence>MLFLLVLVWTAVLMVARRQARRAAARPVGRWLRKHRVPFSLTAGPLAGALNAVLAESAWGLVLAAPVAAAGLLALPAAETAGRGA</sequence>
<accession>A0ABN2PR91</accession>
<proteinExistence type="predicted"/>
<protein>
    <submittedName>
        <fullName evidence="1">Uncharacterized protein</fullName>
    </submittedName>
</protein>
<dbReference type="RefSeq" id="WP_344264557.1">
    <property type="nucleotide sequence ID" value="NZ_BAAAMJ010000052.1"/>
</dbReference>
<dbReference type="EMBL" id="BAAAMJ010000052">
    <property type="protein sequence ID" value="GAA1928454.1"/>
    <property type="molecule type" value="Genomic_DNA"/>
</dbReference>
<gene>
    <name evidence="1" type="ORF">GCM10009716_40330</name>
</gene>
<organism evidence="1 2">
    <name type="scientific">Streptomyces sodiiphilus</name>
    <dbReference type="NCBI Taxonomy" id="226217"/>
    <lineage>
        <taxon>Bacteria</taxon>
        <taxon>Bacillati</taxon>
        <taxon>Actinomycetota</taxon>
        <taxon>Actinomycetes</taxon>
        <taxon>Kitasatosporales</taxon>
        <taxon>Streptomycetaceae</taxon>
        <taxon>Streptomyces</taxon>
    </lineage>
</organism>
<dbReference type="Proteomes" id="UP001501303">
    <property type="component" value="Unassembled WGS sequence"/>
</dbReference>
<keyword evidence="2" id="KW-1185">Reference proteome</keyword>
<name>A0ABN2PR91_9ACTN</name>
<evidence type="ECO:0000313" key="2">
    <source>
        <dbReference type="Proteomes" id="UP001501303"/>
    </source>
</evidence>
<reference evidence="1 2" key="1">
    <citation type="journal article" date="2019" name="Int. J. Syst. Evol. Microbiol.">
        <title>The Global Catalogue of Microorganisms (GCM) 10K type strain sequencing project: providing services to taxonomists for standard genome sequencing and annotation.</title>
        <authorList>
            <consortium name="The Broad Institute Genomics Platform"/>
            <consortium name="The Broad Institute Genome Sequencing Center for Infectious Disease"/>
            <person name="Wu L."/>
            <person name="Ma J."/>
        </authorList>
    </citation>
    <scope>NUCLEOTIDE SEQUENCE [LARGE SCALE GENOMIC DNA]</scope>
    <source>
        <strain evidence="1 2">JCM 13581</strain>
    </source>
</reference>
<comment type="caution">
    <text evidence="1">The sequence shown here is derived from an EMBL/GenBank/DDBJ whole genome shotgun (WGS) entry which is preliminary data.</text>
</comment>